<dbReference type="EMBL" id="RQIS01000023">
    <property type="protein sequence ID" value="RQH01158.1"/>
    <property type="molecule type" value="Genomic_DNA"/>
</dbReference>
<protein>
    <submittedName>
        <fullName evidence="1">Uncharacterized protein</fullName>
    </submittedName>
</protein>
<dbReference type="OrthoDB" id="9104842at2"/>
<dbReference type="RefSeq" id="WP_124153561.1">
    <property type="nucleotide sequence ID" value="NZ_RQIS01000023.1"/>
</dbReference>
<dbReference type="Proteomes" id="UP000272778">
    <property type="component" value="Unassembled WGS sequence"/>
</dbReference>
<dbReference type="AlphaFoldDB" id="A0A3N6MEC0"/>
<evidence type="ECO:0000313" key="2">
    <source>
        <dbReference type="Proteomes" id="UP000272778"/>
    </source>
</evidence>
<name>A0A3N6MEC0_9BURK</name>
<proteinExistence type="predicted"/>
<sequence length="192" mass="20757">MNAEKVARRGIARRMTEGLGCRKRASRVALVLLAAGSANLLASVARASPLLDSRVNQQSIGETICRPGYADAVALPFEQAMAHKHRLLAQRGIDVDDGPSYALDQRVPVVLGGSPHAEANLDLLPWAGRAGERRKVRLTVQLKRCVCGGQISLAVAQAVISGDWVREYERFTRMACGASTASRLMTRSDDNH</sequence>
<gene>
    <name evidence="1" type="ORF">D1Y85_23965</name>
</gene>
<reference evidence="1 2" key="1">
    <citation type="submission" date="2018-11" db="EMBL/GenBank/DDBJ databases">
        <title>Paraburkholderia sp. DHOA04, isolated from soil.</title>
        <authorList>
            <person name="Gao Z.-H."/>
            <person name="Qiu L.-H."/>
            <person name="Fu J.-C."/>
        </authorList>
    </citation>
    <scope>NUCLEOTIDE SEQUENCE [LARGE SCALE GENOMIC DNA]</scope>
    <source>
        <strain evidence="1 2">DHOA04</strain>
    </source>
</reference>
<accession>A0A3N6MEC0</accession>
<evidence type="ECO:0000313" key="1">
    <source>
        <dbReference type="EMBL" id="RQH01158.1"/>
    </source>
</evidence>
<keyword evidence="2" id="KW-1185">Reference proteome</keyword>
<comment type="caution">
    <text evidence="1">The sequence shown here is derived from an EMBL/GenBank/DDBJ whole genome shotgun (WGS) entry which is preliminary data.</text>
</comment>
<organism evidence="1 2">
    <name type="scientific">Paraburkholderia dinghuensis</name>
    <dbReference type="NCBI Taxonomy" id="2305225"/>
    <lineage>
        <taxon>Bacteria</taxon>
        <taxon>Pseudomonadati</taxon>
        <taxon>Pseudomonadota</taxon>
        <taxon>Betaproteobacteria</taxon>
        <taxon>Burkholderiales</taxon>
        <taxon>Burkholderiaceae</taxon>
        <taxon>Paraburkholderia</taxon>
    </lineage>
</organism>